<protein>
    <recommendedName>
        <fullName evidence="3">DUF1579 domain-containing protein</fullName>
    </recommendedName>
</protein>
<dbReference type="AlphaFoldDB" id="A0A2U2BQY7"/>
<dbReference type="EMBL" id="QEXV01000007">
    <property type="protein sequence ID" value="PWE16424.1"/>
    <property type="molecule type" value="Genomic_DNA"/>
</dbReference>
<dbReference type="Proteomes" id="UP000245168">
    <property type="component" value="Unassembled WGS sequence"/>
</dbReference>
<keyword evidence="2" id="KW-1185">Reference proteome</keyword>
<name>A0A2U2BQY7_9PROT</name>
<proteinExistence type="predicted"/>
<evidence type="ECO:0000313" key="2">
    <source>
        <dbReference type="Proteomes" id="UP000245168"/>
    </source>
</evidence>
<comment type="caution">
    <text evidence="1">The sequence shown here is derived from an EMBL/GenBank/DDBJ whole genome shotgun (WGS) entry which is preliminary data.</text>
</comment>
<reference evidence="2" key="1">
    <citation type="submission" date="2018-05" db="EMBL/GenBank/DDBJ databases">
        <authorList>
            <person name="Liu B.-T."/>
        </authorList>
    </citation>
    <scope>NUCLEOTIDE SEQUENCE [LARGE SCALE GENOMIC DNA]</scope>
    <source>
        <strain evidence="2">WD6-1</strain>
    </source>
</reference>
<gene>
    <name evidence="1" type="ORF">DDZ18_13475</name>
</gene>
<sequence length="146" mass="16968">MPEEMVSFFTGAWSGAGAFADGRPIEADLEIESVLDGRFLRYRHSTRDPLTWDGLWIWGVDPASGDFIANVFDNRGLAREFESAGWRDDRLVLVTTYHSASADARTFERFTYEKTSQDSFRMTFERSRDGIEWRLGDYLDFERRED</sequence>
<accession>A0A2U2BQY7</accession>
<organism evidence="1 2">
    <name type="scientific">Marinicauda salina</name>
    <dbReference type="NCBI Taxonomy" id="2135793"/>
    <lineage>
        <taxon>Bacteria</taxon>
        <taxon>Pseudomonadati</taxon>
        <taxon>Pseudomonadota</taxon>
        <taxon>Alphaproteobacteria</taxon>
        <taxon>Maricaulales</taxon>
        <taxon>Maricaulaceae</taxon>
        <taxon>Marinicauda</taxon>
    </lineage>
</organism>
<evidence type="ECO:0000313" key="1">
    <source>
        <dbReference type="EMBL" id="PWE16424.1"/>
    </source>
</evidence>
<evidence type="ECO:0008006" key="3">
    <source>
        <dbReference type="Google" id="ProtNLM"/>
    </source>
</evidence>